<evidence type="ECO:0000256" key="4">
    <source>
        <dbReference type="ARBA" id="ARBA00022964"/>
    </source>
</evidence>
<dbReference type="InterPro" id="IPR051559">
    <property type="entry name" value="HIF_prolyl_hydroxylases"/>
</dbReference>
<sequence>MRVLLLSPVDSKAPVKSDSSSESLYETITDDLVRQGYSINPEALPPSLANALYQQVLELNQAEFDTAGIGRQLAHTVDTQVRTDEICWINGSTDTGQNWLNWAGGLREYINSQLFLGLFSFESHFAHYGPGDFYKRHLDAFKGESNRLLSLVVYLNPDWKEEDKGELVLYRDEHDMTGIKVSPTFGTVVAFLSEDFPHEVLPAKRDRYSIAGWYRLNNSIGNRIDPPR</sequence>
<evidence type="ECO:0000313" key="9">
    <source>
        <dbReference type="EMBL" id="GAA0204146.1"/>
    </source>
</evidence>
<dbReference type="Pfam" id="PF13640">
    <property type="entry name" value="2OG-FeII_Oxy_3"/>
    <property type="match status" value="1"/>
</dbReference>
<keyword evidence="6" id="KW-0408">Iron</keyword>
<protein>
    <submittedName>
        <fullName evidence="9">2OG-Fe(II) oxygenase</fullName>
    </submittedName>
</protein>
<comment type="caution">
    <text evidence="9">The sequence shown here is derived from an EMBL/GenBank/DDBJ whole genome shotgun (WGS) entry which is preliminary data.</text>
</comment>
<evidence type="ECO:0000256" key="2">
    <source>
        <dbReference type="ARBA" id="ARBA00022723"/>
    </source>
</evidence>
<dbReference type="PANTHER" id="PTHR12907:SF26">
    <property type="entry name" value="HIF PROLYL HYDROXYLASE, ISOFORM C"/>
    <property type="match status" value="1"/>
</dbReference>
<name>A0ABN0SWW5_9GAMM</name>
<keyword evidence="4" id="KW-0223">Dioxygenase</keyword>
<dbReference type="InterPro" id="IPR044862">
    <property type="entry name" value="Pro_4_hyd_alph_FE2OG_OXY"/>
</dbReference>
<comment type="cofactor">
    <cofactor evidence="1">
        <name>L-ascorbate</name>
        <dbReference type="ChEBI" id="CHEBI:38290"/>
    </cofactor>
</comment>
<organism evidence="9 10">
    <name type="scientific">Kangiella japonica</name>
    <dbReference type="NCBI Taxonomy" id="647384"/>
    <lineage>
        <taxon>Bacteria</taxon>
        <taxon>Pseudomonadati</taxon>
        <taxon>Pseudomonadota</taxon>
        <taxon>Gammaproteobacteria</taxon>
        <taxon>Kangiellales</taxon>
        <taxon>Kangiellaceae</taxon>
        <taxon>Kangiella</taxon>
    </lineage>
</organism>
<accession>A0ABN0SWW5</accession>
<feature type="region of interest" description="Disordered" evidence="7">
    <location>
        <begin position="1"/>
        <end position="20"/>
    </location>
</feature>
<evidence type="ECO:0000256" key="3">
    <source>
        <dbReference type="ARBA" id="ARBA00022896"/>
    </source>
</evidence>
<dbReference type="InterPro" id="IPR006620">
    <property type="entry name" value="Pro_4_hyd_alph"/>
</dbReference>
<dbReference type="PANTHER" id="PTHR12907">
    <property type="entry name" value="EGL NINE HOMOLOG-RELATED"/>
    <property type="match status" value="1"/>
</dbReference>
<keyword evidence="2" id="KW-0479">Metal-binding</keyword>
<evidence type="ECO:0000256" key="6">
    <source>
        <dbReference type="ARBA" id="ARBA00023004"/>
    </source>
</evidence>
<evidence type="ECO:0000256" key="5">
    <source>
        <dbReference type="ARBA" id="ARBA00023002"/>
    </source>
</evidence>
<dbReference type="InterPro" id="IPR005123">
    <property type="entry name" value="Oxoglu/Fe-dep_dioxygenase_dom"/>
</dbReference>
<dbReference type="SMART" id="SM00702">
    <property type="entry name" value="P4Hc"/>
    <property type="match status" value="1"/>
</dbReference>
<feature type="domain" description="Fe2OG dioxygenase" evidence="8">
    <location>
        <begin position="114"/>
        <end position="216"/>
    </location>
</feature>
<proteinExistence type="predicted"/>
<gene>
    <name evidence="9" type="ORF">GCM10009123_09310</name>
</gene>
<reference evidence="9 10" key="1">
    <citation type="journal article" date="2019" name="Int. J. Syst. Evol. Microbiol.">
        <title>The Global Catalogue of Microorganisms (GCM) 10K type strain sequencing project: providing services to taxonomists for standard genome sequencing and annotation.</title>
        <authorList>
            <consortium name="The Broad Institute Genomics Platform"/>
            <consortium name="The Broad Institute Genome Sequencing Center for Infectious Disease"/>
            <person name="Wu L."/>
            <person name="Ma J."/>
        </authorList>
    </citation>
    <scope>NUCLEOTIDE SEQUENCE [LARGE SCALE GENOMIC DNA]</scope>
    <source>
        <strain evidence="9 10">JCM 16211</strain>
    </source>
</reference>
<dbReference type="Gene3D" id="2.60.120.620">
    <property type="entry name" value="q2cbj1_9rhob like domain"/>
    <property type="match status" value="1"/>
</dbReference>
<evidence type="ECO:0000256" key="1">
    <source>
        <dbReference type="ARBA" id="ARBA00001961"/>
    </source>
</evidence>
<dbReference type="Proteomes" id="UP001501221">
    <property type="component" value="Unassembled WGS sequence"/>
</dbReference>
<dbReference type="PROSITE" id="PS51471">
    <property type="entry name" value="FE2OG_OXY"/>
    <property type="match status" value="1"/>
</dbReference>
<dbReference type="EMBL" id="BAAAFM010000003">
    <property type="protein sequence ID" value="GAA0204146.1"/>
    <property type="molecule type" value="Genomic_DNA"/>
</dbReference>
<keyword evidence="10" id="KW-1185">Reference proteome</keyword>
<evidence type="ECO:0000313" key="10">
    <source>
        <dbReference type="Proteomes" id="UP001501221"/>
    </source>
</evidence>
<evidence type="ECO:0000259" key="8">
    <source>
        <dbReference type="PROSITE" id="PS51471"/>
    </source>
</evidence>
<keyword evidence="5" id="KW-0560">Oxidoreductase</keyword>
<keyword evidence="3" id="KW-0847">Vitamin C</keyword>
<evidence type="ECO:0000256" key="7">
    <source>
        <dbReference type="SAM" id="MobiDB-lite"/>
    </source>
</evidence>